<reference evidence="1 2" key="1">
    <citation type="submission" date="2017-09" db="EMBL/GenBank/DDBJ databases">
        <title>Complete genome sequence of Verrucomicrobial strain HZ-65, isolated from freshwater.</title>
        <authorList>
            <person name="Choi A."/>
        </authorList>
    </citation>
    <scope>NUCLEOTIDE SEQUENCE [LARGE SCALE GENOMIC DNA]</scope>
    <source>
        <strain evidence="1 2">HZ-65</strain>
    </source>
</reference>
<gene>
    <name evidence="1" type="ORF">CMV30_17970</name>
</gene>
<protein>
    <submittedName>
        <fullName evidence="1">Uncharacterized protein</fullName>
    </submittedName>
</protein>
<sequence>MPLRRRLPWGENLSVAVAPPEYVVLRKMDFYREGGSSKHPADIRAIIEVTGVDEALILPWIKTRGLIDDWKKIRY</sequence>
<evidence type="ECO:0000313" key="2">
    <source>
        <dbReference type="Proteomes" id="UP000217265"/>
    </source>
</evidence>
<dbReference type="KEGG" id="vbh:CMV30_17970"/>
<dbReference type="OrthoDB" id="1551055at2"/>
<dbReference type="AlphaFoldDB" id="A0A290QN49"/>
<name>A0A290QN49_9BACT</name>
<dbReference type="RefSeq" id="WP_096057311.1">
    <property type="nucleotide sequence ID" value="NZ_CP023344.1"/>
</dbReference>
<evidence type="ECO:0000313" key="1">
    <source>
        <dbReference type="EMBL" id="ATC65682.1"/>
    </source>
</evidence>
<keyword evidence="2" id="KW-1185">Reference proteome</keyword>
<organism evidence="1 2">
    <name type="scientific">Nibricoccus aquaticus</name>
    <dbReference type="NCBI Taxonomy" id="2576891"/>
    <lineage>
        <taxon>Bacteria</taxon>
        <taxon>Pseudomonadati</taxon>
        <taxon>Verrucomicrobiota</taxon>
        <taxon>Opitutia</taxon>
        <taxon>Opitutales</taxon>
        <taxon>Opitutaceae</taxon>
        <taxon>Nibricoccus</taxon>
    </lineage>
</organism>
<dbReference type="EMBL" id="CP023344">
    <property type="protein sequence ID" value="ATC65682.1"/>
    <property type="molecule type" value="Genomic_DNA"/>
</dbReference>
<dbReference type="Proteomes" id="UP000217265">
    <property type="component" value="Chromosome"/>
</dbReference>
<proteinExistence type="predicted"/>
<accession>A0A290QN49</accession>